<evidence type="ECO:0000256" key="1">
    <source>
        <dbReference type="ARBA" id="ARBA00007249"/>
    </source>
</evidence>
<dbReference type="SUPFAM" id="SSF50465">
    <property type="entry name" value="EF-Tu/eEF-1alpha/eIF2-gamma C-terminal domain"/>
    <property type="match status" value="1"/>
</dbReference>
<accession>A0A7R9PZ18</accession>
<keyword evidence="3" id="KW-0547">Nucleotide-binding</keyword>
<keyword evidence="9" id="KW-1185">Reference proteome</keyword>
<sequence>MHKSTDKALICRRLSSQQSSDNLVVNVTKRKRNVMSGKEHMNIGTIGHCAPTTASPDTCPNVSFDDIDKAPEEQLRGVTINASHVEYATKSRHYAHTDCPGHRDYVKNMICGTSQMDGAVLVVAGSEGQMPQTREHLMLSRQIGVKKIVVYVNKCDLVDNEMKELVELEVRDLLNNYGFEGDTTPFVFGSALMALSGDKSELGEKSILKLLETLDTYLTVPERDTNSAFLMPIESAIVITGRGTVCVGTVEKGSISRGDPIELIGWNEVIKSAATDIHMFGRSVASCEAGDHVGLLCRGVKSSGVKIERGMYASKPASLSLNNRFEANLYLIPAGEGGRAKPISQRFIQQIFSRTWSGGARLDVPSEEGGILMPGDHSKVHLTLQFGMHMNIGQSFTIREHSRTIASGIITKHLGTIPVPKNLGVLQL</sequence>
<dbReference type="Gene3D" id="2.40.30.10">
    <property type="entry name" value="Translation factors"/>
    <property type="match status" value="2"/>
</dbReference>
<dbReference type="AlphaFoldDB" id="A0A7R9PZ18"/>
<dbReference type="GO" id="GO:0003746">
    <property type="term" value="F:translation elongation factor activity"/>
    <property type="evidence" value="ECO:0007669"/>
    <property type="project" value="UniProtKB-KW"/>
</dbReference>
<dbReference type="InterPro" id="IPR009000">
    <property type="entry name" value="Transl_B-barrel_sf"/>
</dbReference>
<dbReference type="PRINTS" id="PR00315">
    <property type="entry name" value="ELONGATNFCT"/>
</dbReference>
<dbReference type="EC" id="3.6.5.3" evidence="2"/>
<dbReference type="InterPro" id="IPR031157">
    <property type="entry name" value="G_TR_CS"/>
</dbReference>
<dbReference type="GO" id="GO:0003924">
    <property type="term" value="F:GTPase activity"/>
    <property type="evidence" value="ECO:0007669"/>
    <property type="project" value="InterPro"/>
</dbReference>
<feature type="domain" description="Tr-type G" evidence="7">
    <location>
        <begin position="1"/>
        <end position="222"/>
    </location>
</feature>
<dbReference type="PANTHER" id="PTHR43721:SF2">
    <property type="entry name" value="ELONGATION FACTOR TU, MITOCHONDRIAL"/>
    <property type="match status" value="1"/>
</dbReference>
<dbReference type="Pfam" id="PF03144">
    <property type="entry name" value="GTP_EFTU_D2"/>
    <property type="match status" value="1"/>
</dbReference>
<organism evidence="8">
    <name type="scientific">Medioppia subpectinata</name>
    <dbReference type="NCBI Taxonomy" id="1979941"/>
    <lineage>
        <taxon>Eukaryota</taxon>
        <taxon>Metazoa</taxon>
        <taxon>Ecdysozoa</taxon>
        <taxon>Arthropoda</taxon>
        <taxon>Chelicerata</taxon>
        <taxon>Arachnida</taxon>
        <taxon>Acari</taxon>
        <taxon>Acariformes</taxon>
        <taxon>Sarcoptiformes</taxon>
        <taxon>Oribatida</taxon>
        <taxon>Brachypylina</taxon>
        <taxon>Oppioidea</taxon>
        <taxon>Oppiidae</taxon>
        <taxon>Medioppia</taxon>
    </lineage>
</organism>
<dbReference type="EMBL" id="CAJPIZ010003507">
    <property type="protein sequence ID" value="CAG2106447.1"/>
    <property type="molecule type" value="Genomic_DNA"/>
</dbReference>
<evidence type="ECO:0000256" key="4">
    <source>
        <dbReference type="ARBA" id="ARBA00022768"/>
    </source>
</evidence>
<reference evidence="8" key="1">
    <citation type="submission" date="2020-11" db="EMBL/GenBank/DDBJ databases">
        <authorList>
            <person name="Tran Van P."/>
        </authorList>
    </citation>
    <scope>NUCLEOTIDE SEQUENCE</scope>
</reference>
<dbReference type="PROSITE" id="PS00301">
    <property type="entry name" value="G_TR_1"/>
    <property type="match status" value="1"/>
</dbReference>
<dbReference type="PROSITE" id="PS51722">
    <property type="entry name" value="G_TR_2"/>
    <property type="match status" value="1"/>
</dbReference>
<dbReference type="GO" id="GO:0005739">
    <property type="term" value="C:mitochondrion"/>
    <property type="evidence" value="ECO:0007669"/>
    <property type="project" value="TreeGrafter"/>
</dbReference>
<dbReference type="FunFam" id="2.40.30.10:FF:000085">
    <property type="entry name" value="Elongation factor Tu"/>
    <property type="match status" value="1"/>
</dbReference>
<dbReference type="InterPro" id="IPR050055">
    <property type="entry name" value="EF-Tu_GTPase"/>
</dbReference>
<dbReference type="InterPro" id="IPR004161">
    <property type="entry name" value="EFTu-like_2"/>
</dbReference>
<dbReference type="Pfam" id="PF00009">
    <property type="entry name" value="GTP_EFTU"/>
    <property type="match status" value="1"/>
</dbReference>
<dbReference type="GO" id="GO:0070125">
    <property type="term" value="P:mitochondrial translational elongation"/>
    <property type="evidence" value="ECO:0007669"/>
    <property type="project" value="TreeGrafter"/>
</dbReference>
<dbReference type="PANTHER" id="PTHR43721">
    <property type="entry name" value="ELONGATION FACTOR TU-RELATED"/>
    <property type="match status" value="1"/>
</dbReference>
<dbReference type="InterPro" id="IPR004160">
    <property type="entry name" value="Transl_elong_EFTu/EF1A_C"/>
</dbReference>
<evidence type="ECO:0000256" key="5">
    <source>
        <dbReference type="ARBA" id="ARBA00022917"/>
    </source>
</evidence>
<dbReference type="OrthoDB" id="2067at2759"/>
<gene>
    <name evidence="8" type="ORF">OSB1V03_LOCUS6450</name>
</gene>
<evidence type="ECO:0000256" key="3">
    <source>
        <dbReference type="ARBA" id="ARBA00022741"/>
    </source>
</evidence>
<evidence type="ECO:0000313" key="9">
    <source>
        <dbReference type="Proteomes" id="UP000759131"/>
    </source>
</evidence>
<dbReference type="SUPFAM" id="SSF50447">
    <property type="entry name" value="Translation proteins"/>
    <property type="match status" value="1"/>
</dbReference>
<keyword evidence="5" id="KW-0648">Protein biosynthesis</keyword>
<name>A0A7R9PZ18_9ACAR</name>
<proteinExistence type="inferred from homology"/>
<dbReference type="Gene3D" id="3.40.50.300">
    <property type="entry name" value="P-loop containing nucleotide triphosphate hydrolases"/>
    <property type="match status" value="1"/>
</dbReference>
<dbReference type="Pfam" id="PF03143">
    <property type="entry name" value="GTP_EFTU_D3"/>
    <property type="match status" value="1"/>
</dbReference>
<evidence type="ECO:0000256" key="6">
    <source>
        <dbReference type="ARBA" id="ARBA00023134"/>
    </source>
</evidence>
<dbReference type="GO" id="GO:0005525">
    <property type="term" value="F:GTP binding"/>
    <property type="evidence" value="ECO:0007669"/>
    <property type="project" value="UniProtKB-KW"/>
</dbReference>
<dbReference type="SUPFAM" id="SSF52540">
    <property type="entry name" value="P-loop containing nucleoside triphosphate hydrolases"/>
    <property type="match status" value="1"/>
</dbReference>
<dbReference type="Proteomes" id="UP000759131">
    <property type="component" value="Unassembled WGS sequence"/>
</dbReference>
<evidence type="ECO:0000256" key="2">
    <source>
        <dbReference type="ARBA" id="ARBA00011986"/>
    </source>
</evidence>
<dbReference type="InterPro" id="IPR027417">
    <property type="entry name" value="P-loop_NTPase"/>
</dbReference>
<dbReference type="EMBL" id="OC858082">
    <property type="protein sequence ID" value="CAD7626017.1"/>
    <property type="molecule type" value="Genomic_DNA"/>
</dbReference>
<protein>
    <recommendedName>
        <fullName evidence="2">protein-synthesizing GTPase</fullName>
        <ecNumber evidence="2">3.6.5.3</ecNumber>
    </recommendedName>
</protein>
<evidence type="ECO:0000259" key="7">
    <source>
        <dbReference type="PROSITE" id="PS51722"/>
    </source>
</evidence>
<comment type="similarity">
    <text evidence="1">Belongs to the TRAFAC class translation factor GTPase superfamily. Classic translation factor GTPase family. EF-Tu/EF-1A subfamily.</text>
</comment>
<evidence type="ECO:0000313" key="8">
    <source>
        <dbReference type="EMBL" id="CAD7626017.1"/>
    </source>
</evidence>
<dbReference type="InterPro" id="IPR000795">
    <property type="entry name" value="T_Tr_GTP-bd_dom"/>
</dbReference>
<keyword evidence="4" id="KW-0251">Elongation factor</keyword>
<dbReference type="InterPro" id="IPR009001">
    <property type="entry name" value="Transl_elong_EF1A/Init_IF2_C"/>
</dbReference>
<keyword evidence="6" id="KW-0342">GTP-binding</keyword>